<dbReference type="InterPro" id="IPR020904">
    <property type="entry name" value="Sc_DH/Rdtase_CS"/>
</dbReference>
<keyword evidence="5" id="KW-1185">Reference proteome</keyword>
<dbReference type="PRINTS" id="PR00080">
    <property type="entry name" value="SDRFAMILY"/>
</dbReference>
<dbReference type="Gene3D" id="3.40.50.720">
    <property type="entry name" value="NAD(P)-binding Rossmann-like Domain"/>
    <property type="match status" value="1"/>
</dbReference>
<dbReference type="InterPro" id="IPR036291">
    <property type="entry name" value="NAD(P)-bd_dom_sf"/>
</dbReference>
<dbReference type="EMBL" id="NIDE01000001">
    <property type="protein sequence ID" value="OWK46783.1"/>
    <property type="molecule type" value="Genomic_DNA"/>
</dbReference>
<sequence length="255" mass="27380">MRLEGKTAFVTGGSHGIGREIAEKFAREGADVAFNYGHDEAGADATKAAIAATGRRALGVRADLRDLAALREMVASAVRTFGRLDILVNNAGVEHKADFWDVTEDDYDRVLDVNLKGLFFTTQAFVRHLRDTSRPGKVINISSIHEDLPFPGFASYCASKGGVRMLTRNLAVELGPLGITVNAIAPGAIETPINTVLLNNPNLLKTLIDHIPLGRLGKPKDVAGLALYLASADADYVNGSTYYIDGGLTVSYHEQ</sequence>
<evidence type="ECO:0000313" key="4">
    <source>
        <dbReference type="EMBL" id="OWK46783.1"/>
    </source>
</evidence>
<evidence type="ECO:0000256" key="2">
    <source>
        <dbReference type="ARBA" id="ARBA00023002"/>
    </source>
</evidence>
<dbReference type="Proteomes" id="UP000214646">
    <property type="component" value="Unassembled WGS sequence"/>
</dbReference>
<keyword evidence="2" id="KW-0560">Oxidoreductase</keyword>
<dbReference type="FunFam" id="3.40.50.720:FF:000084">
    <property type="entry name" value="Short-chain dehydrogenase reductase"/>
    <property type="match status" value="1"/>
</dbReference>
<comment type="similarity">
    <text evidence="1">Belongs to the short-chain dehydrogenases/reductases (SDR) family.</text>
</comment>
<dbReference type="InterPro" id="IPR002347">
    <property type="entry name" value="SDR_fam"/>
</dbReference>
<dbReference type="PANTHER" id="PTHR43639:SF1">
    <property type="entry name" value="SHORT-CHAIN DEHYDROGENASE_REDUCTASE FAMILY PROTEIN"/>
    <property type="match status" value="1"/>
</dbReference>
<protein>
    <submittedName>
        <fullName evidence="4">Glucose-1-dehydrogenase</fullName>
    </submittedName>
</protein>
<dbReference type="PROSITE" id="PS00061">
    <property type="entry name" value="ADH_SHORT"/>
    <property type="match status" value="1"/>
</dbReference>
<dbReference type="RefSeq" id="WP_088251969.1">
    <property type="nucleotide sequence ID" value="NZ_NIDE01000001.1"/>
</dbReference>
<evidence type="ECO:0000256" key="1">
    <source>
        <dbReference type="ARBA" id="ARBA00006484"/>
    </source>
</evidence>
<dbReference type="SMART" id="SM00822">
    <property type="entry name" value="PKS_KR"/>
    <property type="match status" value="1"/>
</dbReference>
<dbReference type="PRINTS" id="PR00081">
    <property type="entry name" value="GDHRDH"/>
</dbReference>
<comment type="caution">
    <text evidence="4">The sequence shown here is derived from an EMBL/GenBank/DDBJ whole genome shotgun (WGS) entry which is preliminary data.</text>
</comment>
<dbReference type="AlphaFoldDB" id="A0A225E0S3"/>
<gene>
    <name evidence="4" type="ORF">FRUB_00482</name>
</gene>
<name>A0A225E0S3_9BACT</name>
<evidence type="ECO:0000259" key="3">
    <source>
        <dbReference type="SMART" id="SM00822"/>
    </source>
</evidence>
<organism evidence="4 5">
    <name type="scientific">Fimbriiglobus ruber</name>
    <dbReference type="NCBI Taxonomy" id="1908690"/>
    <lineage>
        <taxon>Bacteria</taxon>
        <taxon>Pseudomonadati</taxon>
        <taxon>Planctomycetota</taxon>
        <taxon>Planctomycetia</taxon>
        <taxon>Gemmatales</taxon>
        <taxon>Gemmataceae</taxon>
        <taxon>Fimbriiglobus</taxon>
    </lineage>
</organism>
<proteinExistence type="inferred from homology"/>
<feature type="domain" description="Ketoreductase" evidence="3">
    <location>
        <begin position="6"/>
        <end position="187"/>
    </location>
</feature>
<dbReference type="PANTHER" id="PTHR43639">
    <property type="entry name" value="OXIDOREDUCTASE, SHORT-CHAIN DEHYDROGENASE/REDUCTASE FAMILY (AFU_ORTHOLOGUE AFUA_5G02870)"/>
    <property type="match status" value="1"/>
</dbReference>
<dbReference type="SUPFAM" id="SSF51735">
    <property type="entry name" value="NAD(P)-binding Rossmann-fold domains"/>
    <property type="match status" value="1"/>
</dbReference>
<dbReference type="GO" id="GO:0016491">
    <property type="term" value="F:oxidoreductase activity"/>
    <property type="evidence" value="ECO:0007669"/>
    <property type="project" value="UniProtKB-KW"/>
</dbReference>
<evidence type="ECO:0000313" key="5">
    <source>
        <dbReference type="Proteomes" id="UP000214646"/>
    </source>
</evidence>
<dbReference type="NCBIfam" id="NF005559">
    <property type="entry name" value="PRK07231.1"/>
    <property type="match status" value="1"/>
</dbReference>
<reference evidence="5" key="1">
    <citation type="submission" date="2017-06" db="EMBL/GenBank/DDBJ databases">
        <title>Genome analysis of Fimbriiglobus ruber SP5, the first member of the order Planctomycetales with confirmed chitinolytic capability.</title>
        <authorList>
            <person name="Ravin N.V."/>
            <person name="Rakitin A.L."/>
            <person name="Ivanova A.A."/>
            <person name="Beletsky A.V."/>
            <person name="Kulichevskaya I.S."/>
            <person name="Mardanov A.V."/>
            <person name="Dedysh S.N."/>
        </authorList>
    </citation>
    <scope>NUCLEOTIDE SEQUENCE [LARGE SCALE GENOMIC DNA]</scope>
    <source>
        <strain evidence="5">SP5</strain>
    </source>
</reference>
<dbReference type="Pfam" id="PF13561">
    <property type="entry name" value="adh_short_C2"/>
    <property type="match status" value="1"/>
</dbReference>
<dbReference type="InterPro" id="IPR057326">
    <property type="entry name" value="KR_dom"/>
</dbReference>
<accession>A0A225E0S3</accession>
<dbReference type="OrthoDB" id="9803333at2"/>